<evidence type="ECO:0000256" key="9">
    <source>
        <dbReference type="HAMAP-Rule" id="MF_01491"/>
    </source>
</evidence>
<evidence type="ECO:0000256" key="6">
    <source>
        <dbReference type="ARBA" id="ARBA00022833"/>
    </source>
</evidence>
<dbReference type="Gene3D" id="3.40.50.10710">
    <property type="entry name" value="Metallo-hydrolase/oxidoreductase"/>
    <property type="match status" value="1"/>
</dbReference>
<dbReference type="Proteomes" id="UP000230906">
    <property type="component" value="Unassembled WGS sequence"/>
</dbReference>
<keyword evidence="4 9" id="KW-0255">Endonuclease</keyword>
<evidence type="ECO:0000313" key="16">
    <source>
        <dbReference type="Proteomes" id="UP000230906"/>
    </source>
</evidence>
<feature type="binding site" evidence="12">
    <location>
        <position position="91"/>
    </location>
    <ligand>
        <name>Ca(2+)</name>
        <dbReference type="ChEBI" id="CHEBI:29108"/>
    </ligand>
</feature>
<dbReference type="InterPro" id="IPR030854">
    <property type="entry name" value="RNase_J_bac"/>
</dbReference>
<feature type="binding site" evidence="12">
    <location>
        <position position="116"/>
    </location>
    <ligand>
        <name>Zn(2+)</name>
        <dbReference type="ChEBI" id="CHEBI:29105"/>
        <label>1</label>
        <note>catalytic</note>
    </ligand>
</feature>
<dbReference type="PIRSF" id="PIRSF004803">
    <property type="entry name" value="RnjA"/>
    <property type="match status" value="1"/>
</dbReference>
<dbReference type="SUPFAM" id="SSF56281">
    <property type="entry name" value="Metallo-hydrolase/oxidoreductase"/>
    <property type="match status" value="1"/>
</dbReference>
<evidence type="ECO:0000313" key="15">
    <source>
        <dbReference type="EMBL" id="PIR45602.1"/>
    </source>
</evidence>
<sequence length="601" mass="67427">MTDSRKTPSRTISAKSNRNRGPRRRPLNRPENNNSNGSAKIPALAAGDIRIIPLGGVEEVGKNMTAIEYQDSILIIDIGFQIAGDETPGVDYIIPDTTYVEQNKKKIKGVIITHGHLDHIGGIPYIMEKIGNPPIYTSLLTAVMIKKRQEEFPHLPTLDIRMVNVNDKLELGDFKIRFFGVTHTIPDAFGVIIDTPYGNILFTGDVKIENKDGVPAEFEKKIYGDLGKEKNLVLVSDSTNVAKEGFSYPEKEVHKNLKEIIDKIQGRIIVSTFASLFDRIISIIESAEQLGKKVVVEGRSMKNNVEIAKELGILKVKKDTIIQGERMDDYPDNKLVILATGAQGDEFAALMRMSNREHRTVKIKKGDTVLLSSSIIPGNEKSVSKLKDNLTRQGAKIIHYGVANVHSSGHSYRGELEWVHKMLKPKFFIPVHGSHYMLRTHEDLAIELGLPEKNVIVPDNGAIIEIQDKGKKIVRLKESASARMVMVDGLDSNNVQEVVIRDRQMLSQDGMFVIIAIIDIKTGKVRKSPDIISRGFVYLKESQELLRHIRFVTKKTIEDSTTKMHPLNFDYLKNAVREEIGKELFRKTAKRPIILPVLIEV</sequence>
<dbReference type="HAMAP" id="MF_01491">
    <property type="entry name" value="RNase_J_bact"/>
    <property type="match status" value="1"/>
</dbReference>
<keyword evidence="8 9" id="KW-0694">RNA-binding</keyword>
<keyword evidence="6 12" id="KW-0862">Zinc</keyword>
<dbReference type="NCBIfam" id="TIGR00649">
    <property type="entry name" value="MG423"/>
    <property type="match status" value="1"/>
</dbReference>
<evidence type="ECO:0000256" key="11">
    <source>
        <dbReference type="PIRSR" id="PIRSR004803-2"/>
    </source>
</evidence>
<comment type="function">
    <text evidence="9">An RNase that has 5'-3' exonuclease and possibly endonuclease activity. Involved in maturation of rRNA and in some organisms also mRNA maturation and/or decay.</text>
</comment>
<name>A0A2H0RGD0_9BACT</name>
<dbReference type="InterPro" id="IPR004613">
    <property type="entry name" value="RNase_J"/>
</dbReference>
<feature type="compositionally biased region" description="Low complexity" evidence="13">
    <location>
        <begin position="29"/>
        <end position="38"/>
    </location>
</feature>
<evidence type="ECO:0000256" key="12">
    <source>
        <dbReference type="PIRSR" id="PIRSR004803-3"/>
    </source>
</evidence>
<dbReference type="EMBL" id="PCYJ01000010">
    <property type="protein sequence ID" value="PIR45602.1"/>
    <property type="molecule type" value="Genomic_DNA"/>
</dbReference>
<comment type="caution">
    <text evidence="15">The sequence shown here is derived from an EMBL/GenBank/DDBJ whole genome shotgun (WGS) entry which is preliminary data.</text>
</comment>
<dbReference type="InterPro" id="IPR036866">
    <property type="entry name" value="RibonucZ/Hydroxyglut_hydro"/>
</dbReference>
<keyword evidence="2 9" id="KW-0540">Nuclease</keyword>
<feature type="active site" description="Proton donor" evidence="10">
    <location>
        <position position="237"/>
    </location>
</feature>
<keyword evidence="7 9" id="KW-0269">Exonuclease</keyword>
<feature type="region of interest" description="Disordered" evidence="13">
    <location>
        <begin position="1"/>
        <end position="40"/>
    </location>
</feature>
<reference evidence="15 16" key="1">
    <citation type="submission" date="2017-09" db="EMBL/GenBank/DDBJ databases">
        <title>Depth-based differentiation of microbial function through sediment-hosted aquifers and enrichment of novel symbionts in the deep terrestrial subsurface.</title>
        <authorList>
            <person name="Probst A.J."/>
            <person name="Ladd B."/>
            <person name="Jarett J.K."/>
            <person name="Geller-Mcgrath D.E."/>
            <person name="Sieber C.M."/>
            <person name="Emerson J.B."/>
            <person name="Anantharaman K."/>
            <person name="Thomas B.C."/>
            <person name="Malmstrom R."/>
            <person name="Stieglmeier M."/>
            <person name="Klingl A."/>
            <person name="Woyke T."/>
            <person name="Ryan C.M."/>
            <person name="Banfield J.F."/>
        </authorList>
    </citation>
    <scope>NUCLEOTIDE SEQUENCE [LARGE SCALE GENOMIC DNA]</scope>
    <source>
        <strain evidence="15">CG10_big_fil_rev_8_21_14_0_10_50_13</strain>
    </source>
</reference>
<proteinExistence type="inferred from homology"/>
<dbReference type="Pfam" id="PF07521">
    <property type="entry name" value="RMMBL"/>
    <property type="match status" value="1"/>
</dbReference>
<dbReference type="Pfam" id="PF17770">
    <property type="entry name" value="RNase_J_C"/>
    <property type="match status" value="1"/>
</dbReference>
<comment type="caution">
    <text evidence="9">Lacks conserved residue(s) required for the propagation of feature annotation.</text>
</comment>
<dbReference type="CDD" id="cd07714">
    <property type="entry name" value="RNaseJ_MBL-fold"/>
    <property type="match status" value="1"/>
</dbReference>
<evidence type="ECO:0000256" key="13">
    <source>
        <dbReference type="SAM" id="MobiDB-lite"/>
    </source>
</evidence>
<dbReference type="InterPro" id="IPR011108">
    <property type="entry name" value="RMMBL"/>
</dbReference>
<feature type="domain" description="Metallo-beta-lactamase" evidence="14">
    <location>
        <begin position="61"/>
        <end position="257"/>
    </location>
</feature>
<feature type="binding site" evidence="12">
    <location>
        <position position="183"/>
    </location>
    <ligand>
        <name>Zn(2+)</name>
        <dbReference type="ChEBI" id="CHEBI:29105"/>
        <label>1</label>
        <note>catalytic</note>
    </ligand>
</feature>
<evidence type="ECO:0000256" key="3">
    <source>
        <dbReference type="ARBA" id="ARBA00022723"/>
    </source>
</evidence>
<dbReference type="InterPro" id="IPR001279">
    <property type="entry name" value="Metallo-B-lactamas"/>
</dbReference>
<evidence type="ECO:0000256" key="1">
    <source>
        <dbReference type="ARBA" id="ARBA00022490"/>
    </source>
</evidence>
<keyword evidence="9" id="KW-0698">rRNA processing</keyword>
<dbReference type="InterPro" id="IPR041636">
    <property type="entry name" value="RNase_J_C"/>
</dbReference>
<protein>
    <recommendedName>
        <fullName evidence="9">Ribonuclease J</fullName>
        <shortName evidence="9">RNase J</shortName>
        <ecNumber evidence="9">3.1.-.-</ecNumber>
    </recommendedName>
</protein>
<evidence type="ECO:0000259" key="14">
    <source>
        <dbReference type="SMART" id="SM00849"/>
    </source>
</evidence>
<keyword evidence="5 9" id="KW-0378">Hydrolase</keyword>
<evidence type="ECO:0000256" key="7">
    <source>
        <dbReference type="ARBA" id="ARBA00022839"/>
    </source>
</evidence>
<evidence type="ECO:0000256" key="10">
    <source>
        <dbReference type="PIRSR" id="PIRSR004803-1"/>
    </source>
</evidence>
<dbReference type="Gene3D" id="3.60.15.10">
    <property type="entry name" value="Ribonuclease Z/Hydroxyacylglutathione hydrolase-like"/>
    <property type="match status" value="1"/>
</dbReference>
<dbReference type="PANTHER" id="PTHR43694">
    <property type="entry name" value="RIBONUCLEASE J"/>
    <property type="match status" value="1"/>
</dbReference>
<comment type="subcellular location">
    <subcellularLocation>
        <location evidence="9">Cytoplasm</location>
    </subcellularLocation>
</comment>
<keyword evidence="1 9" id="KW-0963">Cytoplasm</keyword>
<keyword evidence="3 12" id="KW-0479">Metal-binding</keyword>
<keyword evidence="12" id="KW-0106">Calcium</keyword>
<evidence type="ECO:0000256" key="2">
    <source>
        <dbReference type="ARBA" id="ARBA00022722"/>
    </source>
</evidence>
<feature type="active site" description="Proton acceptor" evidence="10">
    <location>
        <position position="410"/>
    </location>
</feature>
<dbReference type="GO" id="GO:0008270">
    <property type="term" value="F:zinc ion binding"/>
    <property type="evidence" value="ECO:0007669"/>
    <property type="project" value="InterPro"/>
</dbReference>
<feature type="compositionally biased region" description="Basic residues" evidence="13">
    <location>
        <begin position="17"/>
        <end position="27"/>
    </location>
</feature>
<feature type="binding site" evidence="12">
    <location>
        <position position="119"/>
    </location>
    <ligand>
        <name>Zn(2+)</name>
        <dbReference type="ChEBI" id="CHEBI:29105"/>
        <label>1</label>
        <note>catalytic</note>
    </ligand>
</feature>
<feature type="binding site" evidence="12">
    <location>
        <position position="432"/>
    </location>
    <ligand>
        <name>Zn(2+)</name>
        <dbReference type="ChEBI" id="CHEBI:29105"/>
        <label>1</label>
        <note>catalytic</note>
    </ligand>
</feature>
<comment type="subunit">
    <text evidence="9">Homodimer, may be a subunit of the RNA degradosome.</text>
</comment>
<dbReference type="GO" id="GO:0005737">
    <property type="term" value="C:cytoplasm"/>
    <property type="evidence" value="ECO:0007669"/>
    <property type="project" value="UniProtKB-SubCell"/>
</dbReference>
<comment type="similarity">
    <text evidence="9">Belongs to the metallo-beta-lactamase superfamily. RNA-metabolizing metallo-beta-lactamase-like family. Bacterial RNase J subfamily.</text>
</comment>
<feature type="binding site" evidence="12">
    <location>
        <position position="89"/>
    </location>
    <ligand>
        <name>Ca(2+)</name>
        <dbReference type="ChEBI" id="CHEBI:29108"/>
    </ligand>
</feature>
<dbReference type="GO" id="GO:0003723">
    <property type="term" value="F:RNA binding"/>
    <property type="evidence" value="ECO:0007669"/>
    <property type="project" value="UniProtKB-UniRule"/>
</dbReference>
<dbReference type="GO" id="GO:0004534">
    <property type="term" value="F:5'-3' RNA exonuclease activity"/>
    <property type="evidence" value="ECO:0007669"/>
    <property type="project" value="UniProtKB-UniRule"/>
</dbReference>
<feature type="binding site" evidence="12">
    <location>
        <position position="114"/>
    </location>
    <ligand>
        <name>Zn(2+)</name>
        <dbReference type="ChEBI" id="CHEBI:29105"/>
        <label>1</label>
        <note>catalytic</note>
    </ligand>
</feature>
<dbReference type="GO" id="GO:0006364">
    <property type="term" value="P:rRNA processing"/>
    <property type="evidence" value="ECO:0007669"/>
    <property type="project" value="UniProtKB-UniRule"/>
</dbReference>
<comment type="cofactor">
    <cofactor evidence="12">
        <name>Ca(2+)</name>
        <dbReference type="ChEBI" id="CHEBI:29108"/>
    </cofactor>
    <text evidence="12">Binds 1 Ca(2+) cation per subunit. Seen in 1 crystal structure, it is not clear if it is physiologically important.</text>
</comment>
<dbReference type="Pfam" id="PF00753">
    <property type="entry name" value="Lactamase_B"/>
    <property type="match status" value="1"/>
</dbReference>
<evidence type="ECO:0000256" key="5">
    <source>
        <dbReference type="ARBA" id="ARBA00022801"/>
    </source>
</evidence>
<dbReference type="EC" id="3.1.-.-" evidence="9"/>
<evidence type="ECO:0000256" key="8">
    <source>
        <dbReference type="ARBA" id="ARBA00022884"/>
    </source>
</evidence>
<dbReference type="Gene3D" id="3.10.20.580">
    <property type="match status" value="1"/>
</dbReference>
<accession>A0A2H0RGD0</accession>
<dbReference type="InterPro" id="IPR055132">
    <property type="entry name" value="RNase_J_b_CASP"/>
</dbReference>
<dbReference type="PANTHER" id="PTHR43694:SF1">
    <property type="entry name" value="RIBONUCLEASE J"/>
    <property type="match status" value="1"/>
</dbReference>
<feature type="binding site" evidence="11">
    <location>
        <begin position="406"/>
        <end position="410"/>
    </location>
    <ligand>
        <name>substrate</name>
    </ligand>
</feature>
<dbReference type="SMART" id="SM00849">
    <property type="entry name" value="Lactamase_B"/>
    <property type="match status" value="1"/>
</dbReference>
<organism evidence="15 16">
    <name type="scientific">Candidatus Vogelbacteria bacterium CG10_big_fil_rev_8_21_14_0_10_50_13</name>
    <dbReference type="NCBI Taxonomy" id="1975044"/>
    <lineage>
        <taxon>Bacteria</taxon>
        <taxon>Candidatus Vogeliibacteriota</taxon>
    </lineage>
</organism>
<comment type="cofactor">
    <cofactor evidence="12">
        <name>Zn(2+)</name>
        <dbReference type="ChEBI" id="CHEBI:29105"/>
    </cofactor>
    <text evidence="12">Binds 2 Zn(2+) ions per subunit. It is not clear if Zn(2+) or Mg(2+) is physiologically important.</text>
</comment>
<feature type="binding site" evidence="12">
    <location>
        <position position="118"/>
    </location>
    <ligand>
        <name>Zn(2+)</name>
        <dbReference type="ChEBI" id="CHEBI:29105"/>
        <label>1</label>
        <note>catalytic</note>
    </ligand>
</feature>
<feature type="binding site" evidence="12">
    <location>
        <position position="205"/>
    </location>
    <ligand>
        <name>Zn(2+)</name>
        <dbReference type="ChEBI" id="CHEBI:29105"/>
        <label>1</label>
        <note>catalytic</note>
    </ligand>
</feature>
<feature type="binding site" evidence="12">
    <location>
        <position position="488"/>
    </location>
    <ligand>
        <name>Ca(2+)</name>
        <dbReference type="ChEBI" id="CHEBI:29108"/>
    </ligand>
</feature>
<evidence type="ECO:0000256" key="4">
    <source>
        <dbReference type="ARBA" id="ARBA00022759"/>
    </source>
</evidence>
<dbReference type="GO" id="GO:0004521">
    <property type="term" value="F:RNA endonuclease activity"/>
    <property type="evidence" value="ECO:0007669"/>
    <property type="project" value="UniProtKB-UniRule"/>
</dbReference>
<dbReference type="Pfam" id="PF22505">
    <property type="entry name" value="RNase_J_b_CASP"/>
    <property type="match status" value="1"/>
</dbReference>
<dbReference type="AlphaFoldDB" id="A0A2H0RGD0"/>
<dbReference type="InterPro" id="IPR042173">
    <property type="entry name" value="RNase_J_2"/>
</dbReference>
<gene>
    <name evidence="9" type="primary">rnj</name>
    <name evidence="15" type="ORF">COV09_00525</name>
</gene>